<dbReference type="EMBL" id="JFHU01000077">
    <property type="protein sequence ID" value="EXX90030.1"/>
    <property type="molecule type" value="Genomic_DNA"/>
</dbReference>
<dbReference type="InterPro" id="IPR036291">
    <property type="entry name" value="NAD(P)-bd_dom_sf"/>
</dbReference>
<evidence type="ECO:0000313" key="4">
    <source>
        <dbReference type="Proteomes" id="UP000053750"/>
    </source>
</evidence>
<feature type="domain" description="RCK C-terminal" evidence="2">
    <location>
        <begin position="136"/>
        <end position="220"/>
    </location>
</feature>
<dbReference type="Gene3D" id="3.40.50.720">
    <property type="entry name" value="NAD(P)-binding Rossmann-like Domain"/>
    <property type="match status" value="1"/>
</dbReference>
<dbReference type="Gene3D" id="3.30.70.1450">
    <property type="entry name" value="Regulator of K+ conductance, C-terminal domain"/>
    <property type="match status" value="1"/>
</dbReference>
<dbReference type="Pfam" id="PF02254">
    <property type="entry name" value="TrkA_N"/>
    <property type="match status" value="1"/>
</dbReference>
<comment type="caution">
    <text evidence="3">The sequence shown here is derived from an EMBL/GenBank/DDBJ whole genome shotgun (WGS) entry which is preliminary data.</text>
</comment>
<reference evidence="3 4" key="1">
    <citation type="submission" date="2014-02" db="EMBL/GenBank/DDBJ databases">
        <title>Genome sequence of Paenibacillus darwinianus reveals adaptive mechanisms for survival in Antarctic soils.</title>
        <authorList>
            <person name="Dsouza M."/>
            <person name="Taylor M.W."/>
            <person name="Turner S.J."/>
            <person name="Aislabie J."/>
        </authorList>
    </citation>
    <scope>NUCLEOTIDE SEQUENCE [LARGE SCALE GENOMIC DNA]</scope>
    <source>
        <strain evidence="3 4">CE1</strain>
    </source>
</reference>
<dbReference type="Pfam" id="PF02080">
    <property type="entry name" value="TrkA_C"/>
    <property type="match status" value="1"/>
</dbReference>
<name>A0A9W5S2A8_9BACL</name>
<evidence type="ECO:0000259" key="2">
    <source>
        <dbReference type="PROSITE" id="PS51202"/>
    </source>
</evidence>
<feature type="domain" description="RCK N-terminal" evidence="1">
    <location>
        <begin position="3"/>
        <end position="119"/>
    </location>
</feature>
<dbReference type="RefSeq" id="WP_036584810.1">
    <property type="nucleotide sequence ID" value="NZ_KK082133.1"/>
</dbReference>
<dbReference type="GO" id="GO:0008324">
    <property type="term" value="F:monoatomic cation transmembrane transporter activity"/>
    <property type="evidence" value="ECO:0007669"/>
    <property type="project" value="InterPro"/>
</dbReference>
<evidence type="ECO:0000259" key="1">
    <source>
        <dbReference type="PROSITE" id="PS51201"/>
    </source>
</evidence>
<dbReference type="InterPro" id="IPR036721">
    <property type="entry name" value="RCK_C_sf"/>
</dbReference>
<organism evidence="3 4">
    <name type="scientific">Paenibacillus darwinianus</name>
    <dbReference type="NCBI Taxonomy" id="1380763"/>
    <lineage>
        <taxon>Bacteria</taxon>
        <taxon>Bacillati</taxon>
        <taxon>Bacillota</taxon>
        <taxon>Bacilli</taxon>
        <taxon>Bacillales</taxon>
        <taxon>Paenibacillaceae</taxon>
        <taxon>Paenibacillus</taxon>
    </lineage>
</organism>
<dbReference type="SUPFAM" id="SSF116726">
    <property type="entry name" value="TrkA C-terminal domain-like"/>
    <property type="match status" value="1"/>
</dbReference>
<sequence>MKKNQFVIIGMGRFGSSLGKELIELGYEVLGIDMDEEIVNEMSHALTHTVAADSTDEEALRSLGVRNFDCGVVAIGDDIQASILTAILLKDLGVKQVVAKAMSELHGRVLEKIGVDRVIYPERDMGVRVAHQLVSPNLLDYIELSKDYTIAELAVPKCLDGMSLQELNPRAKFGCSIVAINKSNGVIIAPTAADTLQEKDIMVVIGTNHQIDAFEGSVTAKSR</sequence>
<accession>A0A9W5S2A8</accession>
<dbReference type="SUPFAM" id="SSF51735">
    <property type="entry name" value="NAD(P)-binding Rossmann-fold domains"/>
    <property type="match status" value="1"/>
</dbReference>
<dbReference type="InterPro" id="IPR003148">
    <property type="entry name" value="RCK_N"/>
</dbReference>
<proteinExistence type="predicted"/>
<dbReference type="InterPro" id="IPR006037">
    <property type="entry name" value="RCK_C"/>
</dbReference>
<evidence type="ECO:0000313" key="3">
    <source>
        <dbReference type="EMBL" id="EXX90030.1"/>
    </source>
</evidence>
<dbReference type="GO" id="GO:0006813">
    <property type="term" value="P:potassium ion transport"/>
    <property type="evidence" value="ECO:0007669"/>
    <property type="project" value="InterPro"/>
</dbReference>
<dbReference type="InterPro" id="IPR050721">
    <property type="entry name" value="Trk_Ktr_HKT_K-transport"/>
</dbReference>
<dbReference type="AlphaFoldDB" id="A0A9W5S2A8"/>
<dbReference type="PANTHER" id="PTHR43833">
    <property type="entry name" value="POTASSIUM CHANNEL PROTEIN 2-RELATED-RELATED"/>
    <property type="match status" value="1"/>
</dbReference>
<protein>
    <submittedName>
        <fullName evidence="3">Potassium uptake system protein</fullName>
    </submittedName>
</protein>
<gene>
    <name evidence="3" type="ORF">BG53_14295</name>
</gene>
<dbReference type="PROSITE" id="PS51202">
    <property type="entry name" value="RCK_C"/>
    <property type="match status" value="1"/>
</dbReference>
<dbReference type="PROSITE" id="PS51201">
    <property type="entry name" value="RCK_N"/>
    <property type="match status" value="1"/>
</dbReference>
<dbReference type="Proteomes" id="UP000053750">
    <property type="component" value="Unassembled WGS sequence"/>
</dbReference>
<dbReference type="OrthoDB" id="9776294at2"/>
<dbReference type="PANTHER" id="PTHR43833:SF7">
    <property type="entry name" value="KTR SYSTEM POTASSIUM UPTAKE PROTEIN C"/>
    <property type="match status" value="1"/>
</dbReference>
<keyword evidence="4" id="KW-1185">Reference proteome</keyword>